<evidence type="ECO:0008006" key="3">
    <source>
        <dbReference type="Google" id="ProtNLM"/>
    </source>
</evidence>
<keyword evidence="2" id="KW-1185">Reference proteome</keyword>
<gene>
    <name evidence="1" type="ORF">H6P87_00571</name>
</gene>
<evidence type="ECO:0000313" key="1">
    <source>
        <dbReference type="EMBL" id="QQV75026.1"/>
    </source>
</evidence>
<dbReference type="Proteomes" id="UP000595296">
    <property type="component" value="Chromosome"/>
</dbReference>
<organism evidence="1 2">
    <name type="scientific">Rickettsia tillamookensis</name>
    <dbReference type="NCBI Taxonomy" id="2761623"/>
    <lineage>
        <taxon>Bacteria</taxon>
        <taxon>Pseudomonadati</taxon>
        <taxon>Pseudomonadota</taxon>
        <taxon>Alphaproteobacteria</taxon>
        <taxon>Rickettsiales</taxon>
        <taxon>Rickettsiaceae</taxon>
        <taxon>Rickettsieae</taxon>
        <taxon>Rickettsia</taxon>
        <taxon>spotted fever group</taxon>
    </lineage>
</organism>
<proteinExistence type="predicted"/>
<evidence type="ECO:0000313" key="2">
    <source>
        <dbReference type="Proteomes" id="UP000595296"/>
    </source>
</evidence>
<sequence>MTLNLPKVIPEFLQKHSDEKFTSDELAKGIFKDYPKQCEEKRQRSKAKKVLLTDDKALIKQIAAEIPKFRSSLQKNHPKIKTIEGRPRKYYYTEKTDIEEIEQIETFNASGSSPKLKEKDLYSKLSEFLHSEFNIYSYRINEKRSTNGRGPDGNKWLYPDIVGIEDLSADWNDEIKDCVQEYFDKKTKLSSYEVKTVINQSNVRQIFFQTVSNSSWANLGYLVITEIRGDNTKKRIKHIMQLTWDWCY</sequence>
<reference evidence="1 2" key="1">
    <citation type="journal article" date="2021" name="Int. J. Syst. Evol. Microbiol.">
        <title>Characterization of a novel transitional group Rickettsia species (Rickettsia tillamookensis sp. nov.) from the western black-legged tick, Ixodes pacificus.</title>
        <authorList>
            <person name="Gauthier D.T."/>
            <person name="Karpathy S.E."/>
            <person name="Grizzard S.L."/>
            <person name="Batra D."/>
            <person name="Rowe L.A."/>
            <person name="Paddock C.D."/>
        </authorList>
    </citation>
    <scope>NUCLEOTIDE SEQUENCE [LARGE SCALE GENOMIC DNA]</scope>
    <source>
        <strain evidence="1 2">Tillamook 23</strain>
    </source>
</reference>
<protein>
    <recommendedName>
        <fullName evidence="3">HrgA protein</fullName>
    </recommendedName>
</protein>
<dbReference type="RefSeq" id="WP_202069964.1">
    <property type="nucleotide sequence ID" value="NZ_CP060138.2"/>
</dbReference>
<accession>A0A9E6SQC2</accession>
<name>A0A9E6SQC2_9RICK</name>
<dbReference type="EMBL" id="CP060138">
    <property type="protein sequence ID" value="QQV75026.1"/>
    <property type="molecule type" value="Genomic_DNA"/>
</dbReference>